<dbReference type="RefSeq" id="WP_344244494.1">
    <property type="nucleotide sequence ID" value="NZ_BAAAPM010000001.1"/>
</dbReference>
<dbReference type="Proteomes" id="UP001501138">
    <property type="component" value="Unassembled WGS sequence"/>
</dbReference>
<dbReference type="PANTHER" id="PTHR10889">
    <property type="entry name" value="DEOXYRIBOSE-PHOSPHATE ALDOLASE"/>
    <property type="match status" value="1"/>
</dbReference>
<dbReference type="Gene3D" id="3.20.20.70">
    <property type="entry name" value="Aldolase class I"/>
    <property type="match status" value="1"/>
</dbReference>
<dbReference type="NCBIfam" id="TIGR00126">
    <property type="entry name" value="deoC"/>
    <property type="match status" value="1"/>
</dbReference>
<dbReference type="InterPro" id="IPR011343">
    <property type="entry name" value="DeoC"/>
</dbReference>
<dbReference type="SUPFAM" id="SSF51569">
    <property type="entry name" value="Aldolase"/>
    <property type="match status" value="1"/>
</dbReference>
<dbReference type="EC" id="4.1.2.4" evidence="3"/>
<sequence>MTLDFTDPRQVARAIQYTNVNPDLTRDGVIEHLETCAKYGFDAAMIAPYWVSLAKDVLAGTGVRVASTLNFPMANDTLEMRTAALGGLISAGVDEFDFPPHPGLLLGGQEELYARDVAEIVRLAHAEGVAVKAMLEFGFLPTDELKVAATRLAYEAGVDWVKQSSGWGKGGLAATEHDVRLLAANISPPCRVKVSGKVNSLEKMQALFEAGAELVGTSSGPAIVDGLVGDPDAY</sequence>
<evidence type="ECO:0000256" key="2">
    <source>
        <dbReference type="ARBA" id="ARBA00023270"/>
    </source>
</evidence>
<evidence type="ECO:0000313" key="5">
    <source>
        <dbReference type="Proteomes" id="UP001501138"/>
    </source>
</evidence>
<evidence type="ECO:0000313" key="4">
    <source>
        <dbReference type="EMBL" id="GAA1708242.1"/>
    </source>
</evidence>
<dbReference type="PIRSF" id="PIRSF001357">
    <property type="entry name" value="DeoC"/>
    <property type="match status" value="1"/>
</dbReference>
<keyword evidence="1" id="KW-0963">Cytoplasm</keyword>
<dbReference type="InterPro" id="IPR002915">
    <property type="entry name" value="DeoC/FbaB/LacD_aldolase"/>
</dbReference>
<organism evidence="4 5">
    <name type="scientific">Isoptericola hypogeus</name>
    <dbReference type="NCBI Taxonomy" id="300179"/>
    <lineage>
        <taxon>Bacteria</taxon>
        <taxon>Bacillati</taxon>
        <taxon>Actinomycetota</taxon>
        <taxon>Actinomycetes</taxon>
        <taxon>Micrococcales</taxon>
        <taxon>Promicromonosporaceae</taxon>
        <taxon>Isoptericola</taxon>
    </lineage>
</organism>
<accession>A0ABP4URM4</accession>
<dbReference type="CDD" id="cd00959">
    <property type="entry name" value="DeoC"/>
    <property type="match status" value="1"/>
</dbReference>
<dbReference type="PANTHER" id="PTHR10889:SF1">
    <property type="entry name" value="DEOXYRIBOSE-PHOSPHATE ALDOLASE"/>
    <property type="match status" value="1"/>
</dbReference>
<dbReference type="EMBL" id="BAAAPM010000001">
    <property type="protein sequence ID" value="GAA1708242.1"/>
    <property type="molecule type" value="Genomic_DNA"/>
</dbReference>
<evidence type="ECO:0000256" key="1">
    <source>
        <dbReference type="ARBA" id="ARBA00022490"/>
    </source>
</evidence>
<protein>
    <recommendedName>
        <fullName evidence="3">Deoxyribose-phosphate aldolase</fullName>
        <ecNumber evidence="3">4.1.2.4</ecNumber>
    </recommendedName>
</protein>
<dbReference type="InterPro" id="IPR013785">
    <property type="entry name" value="Aldolase_TIM"/>
</dbReference>
<keyword evidence="5" id="KW-1185">Reference proteome</keyword>
<reference evidence="5" key="1">
    <citation type="journal article" date="2019" name="Int. J. Syst. Evol. Microbiol.">
        <title>The Global Catalogue of Microorganisms (GCM) 10K type strain sequencing project: providing services to taxonomists for standard genome sequencing and annotation.</title>
        <authorList>
            <consortium name="The Broad Institute Genomics Platform"/>
            <consortium name="The Broad Institute Genome Sequencing Center for Infectious Disease"/>
            <person name="Wu L."/>
            <person name="Ma J."/>
        </authorList>
    </citation>
    <scope>NUCLEOTIDE SEQUENCE [LARGE SCALE GENOMIC DNA]</scope>
    <source>
        <strain evidence="5">JCM 15589</strain>
    </source>
</reference>
<name>A0ABP4URM4_9MICO</name>
<dbReference type="SMART" id="SM01133">
    <property type="entry name" value="DeoC"/>
    <property type="match status" value="1"/>
</dbReference>
<comment type="caution">
    <text evidence="4">The sequence shown here is derived from an EMBL/GenBank/DDBJ whole genome shotgun (WGS) entry which is preliminary data.</text>
</comment>
<gene>
    <name evidence="4" type="primary">deoC_1</name>
    <name evidence="4" type="ORF">GCM10009809_00640</name>
</gene>
<proteinExistence type="predicted"/>
<keyword evidence="2" id="KW-0704">Schiff base</keyword>
<evidence type="ECO:0000256" key="3">
    <source>
        <dbReference type="NCBIfam" id="TIGR00126"/>
    </source>
</evidence>